<organism evidence="2">
    <name type="scientific">Arsenophonus nasoniae</name>
    <name type="common">son-killer infecting Nasonia vitripennis</name>
    <dbReference type="NCBI Taxonomy" id="638"/>
    <lineage>
        <taxon>Bacteria</taxon>
        <taxon>Pseudomonadati</taxon>
        <taxon>Pseudomonadota</taxon>
        <taxon>Gammaproteobacteria</taxon>
        <taxon>Enterobacterales</taxon>
        <taxon>Morganellaceae</taxon>
        <taxon>Arsenophonus</taxon>
    </lineage>
</organism>
<dbReference type="PROSITE" id="PS51257">
    <property type="entry name" value="PROKAR_LIPOPROTEIN"/>
    <property type="match status" value="1"/>
</dbReference>
<dbReference type="EMBL" id="FN545175">
    <property type="protein sequence ID" value="CBA72221.1"/>
    <property type="molecule type" value="Genomic_DNA"/>
</dbReference>
<feature type="signal peptide" evidence="1">
    <location>
        <begin position="1"/>
        <end position="21"/>
    </location>
</feature>
<proteinExistence type="predicted"/>
<evidence type="ECO:0000313" key="2">
    <source>
        <dbReference type="EMBL" id="CBA72221.1"/>
    </source>
</evidence>
<protein>
    <recommendedName>
        <fullName evidence="3">Lipoprotein</fullName>
    </recommendedName>
</protein>
<sequence>MKMKKTKIICFLAALLLSGCASEPKIFGYNYNAIATDPVYPTGSNAKKFAKAMLLDDLDDDGDNYKIYAAYGVTQQQTFRTKLKKPVRIKDIENAKKIEGRNPIDLGQIGLGMVINPVFGFFALDTRSQKEKAFPYESSIKIAHWNEQLSSHQQLIAQRNLIAPIFKRHLDGPMNDIAPASGLTNCDKGIDIVTIPLGMKSETEYKTVNKPPFENKQYLNLFSSNRCYLMAHDTGKYLPQFIEISKDLGRTYAMYLPATLKSEPMILHDGKVMKFRM</sequence>
<gene>
    <name evidence="2" type="ORF">ARN_09350</name>
</gene>
<dbReference type="AlphaFoldDB" id="D2TXU6"/>
<name>D2TXU6_9GAMM</name>
<evidence type="ECO:0000256" key="1">
    <source>
        <dbReference type="SAM" id="SignalP"/>
    </source>
</evidence>
<evidence type="ECO:0008006" key="3">
    <source>
        <dbReference type="Google" id="ProtNLM"/>
    </source>
</evidence>
<feature type="chain" id="PRO_5003037753" description="Lipoprotein" evidence="1">
    <location>
        <begin position="22"/>
        <end position="277"/>
    </location>
</feature>
<accession>D2TXU6</accession>
<keyword evidence="1" id="KW-0732">Signal</keyword>
<reference evidence="2" key="1">
    <citation type="journal article" date="2010" name="Insect Mol. Biol.">
        <title>The draft genome sequence of Arsenophonus nasoniae, son-killer bacterium of Nasonia vitripennis, reveals genes associated with virulence and symbiosis.</title>
        <authorList>
            <person name="Wilkes T."/>
            <person name="Darby A.C."/>
            <person name="Choi J."/>
            <person name="Colborne J.K."/>
            <person name="Werren J.H."/>
            <person name="Hurst G.D.D."/>
        </authorList>
    </citation>
    <scope>NUCLEOTIDE SEQUENCE</scope>
</reference>